<dbReference type="CDD" id="cd07344">
    <property type="entry name" value="M48_yhfN_like"/>
    <property type="match status" value="1"/>
</dbReference>
<feature type="domain" description="YgjP-like metallopeptidase" evidence="1">
    <location>
        <begin position="4"/>
        <end position="86"/>
    </location>
</feature>
<dbReference type="InterPro" id="IPR053136">
    <property type="entry name" value="UTP_pyrophosphatase-like"/>
</dbReference>
<proteinExistence type="predicted"/>
<organism evidence="2 3">
    <name type="scientific">Rhodanobacter humi</name>
    <dbReference type="NCBI Taxonomy" id="1888173"/>
    <lineage>
        <taxon>Bacteria</taxon>
        <taxon>Pseudomonadati</taxon>
        <taxon>Pseudomonadota</taxon>
        <taxon>Gammaproteobacteria</taxon>
        <taxon>Lysobacterales</taxon>
        <taxon>Rhodanobacteraceae</taxon>
        <taxon>Rhodanobacter</taxon>
    </lineage>
</organism>
<dbReference type="InterPro" id="IPR002725">
    <property type="entry name" value="YgjP-like_metallopeptidase"/>
</dbReference>
<accession>A0ABV4ALW8</accession>
<dbReference type="PANTHER" id="PTHR30399">
    <property type="entry name" value="UNCHARACTERIZED PROTEIN YGJP"/>
    <property type="match status" value="1"/>
</dbReference>
<sequence length="93" mass="10806">MHTDKLRQRIAQWAITLKVRPTQVRIQRMTRKWASCSPAGRVTFSDELLCKPIAFQDCVIVHELLHLRIRNHGRLFAATLKAHLPDNPWIGQV</sequence>
<dbReference type="Pfam" id="PF01863">
    <property type="entry name" value="YgjP-like"/>
    <property type="match status" value="1"/>
</dbReference>
<keyword evidence="2" id="KW-0378">Hydrolase</keyword>
<dbReference type="Gene3D" id="3.30.2010.10">
    <property type="entry name" value="Metalloproteases ('zincins'), catalytic domain"/>
    <property type="match status" value="1"/>
</dbReference>
<evidence type="ECO:0000313" key="3">
    <source>
        <dbReference type="Proteomes" id="UP001562159"/>
    </source>
</evidence>
<evidence type="ECO:0000313" key="2">
    <source>
        <dbReference type="EMBL" id="MEY2181136.1"/>
    </source>
</evidence>
<comment type="caution">
    <text evidence="2">The sequence shown here is derived from an EMBL/GenBank/DDBJ whole genome shotgun (WGS) entry which is preliminary data.</text>
</comment>
<dbReference type="EMBL" id="JBGBPY010000001">
    <property type="protein sequence ID" value="MEY2181136.1"/>
    <property type="molecule type" value="Genomic_DNA"/>
</dbReference>
<dbReference type="GO" id="GO:0016787">
    <property type="term" value="F:hydrolase activity"/>
    <property type="evidence" value="ECO:0007669"/>
    <property type="project" value="UniProtKB-KW"/>
</dbReference>
<keyword evidence="3" id="KW-1185">Reference proteome</keyword>
<dbReference type="EC" id="3.4.24.-" evidence="2"/>
<dbReference type="PANTHER" id="PTHR30399:SF1">
    <property type="entry name" value="UTP PYROPHOSPHATASE"/>
    <property type="match status" value="1"/>
</dbReference>
<evidence type="ECO:0000259" key="1">
    <source>
        <dbReference type="Pfam" id="PF01863"/>
    </source>
</evidence>
<protein>
    <submittedName>
        <fullName evidence="2">M48 family metallopeptidase</fullName>
        <ecNumber evidence="2">3.4.24.-</ecNumber>
    </submittedName>
</protein>
<gene>
    <name evidence="2" type="ORF">AB7878_01790</name>
</gene>
<dbReference type="Proteomes" id="UP001562159">
    <property type="component" value="Unassembled WGS sequence"/>
</dbReference>
<name>A0ABV4ALW8_9GAMM</name>
<reference evidence="2 3" key="1">
    <citation type="submission" date="2024-07" db="EMBL/GenBank/DDBJ databases">
        <title>Molecular mechanisms and environmental adaptations of flagellar loss and biofilm growth of Rhodanobacter under environmental stress.</title>
        <authorList>
            <person name="Chen M."/>
        </authorList>
    </citation>
    <scope>NUCLEOTIDE SEQUENCE [LARGE SCALE GENOMIC DNA]</scope>
    <source>
        <strain evidence="2 3">RS22</strain>
    </source>
</reference>